<organism evidence="2 3">
    <name type="scientific">Paenibacillus phytorum</name>
    <dbReference type="NCBI Taxonomy" id="2654977"/>
    <lineage>
        <taxon>Bacteria</taxon>
        <taxon>Bacillati</taxon>
        <taxon>Bacillota</taxon>
        <taxon>Bacilli</taxon>
        <taxon>Bacillales</taxon>
        <taxon>Paenibacillaceae</taxon>
        <taxon>Paenibacillus</taxon>
    </lineage>
</organism>
<dbReference type="Proteomes" id="UP000616779">
    <property type="component" value="Unassembled WGS sequence"/>
</dbReference>
<accession>A0ABX1XR25</accession>
<proteinExistence type="predicted"/>
<dbReference type="Gene3D" id="3.20.20.80">
    <property type="entry name" value="Glycosidases"/>
    <property type="match status" value="1"/>
</dbReference>
<feature type="domain" description="Golvesin/Xly CBD-like" evidence="1">
    <location>
        <begin position="689"/>
        <end position="823"/>
    </location>
</feature>
<reference evidence="2 3" key="1">
    <citation type="submission" date="2019-10" db="EMBL/GenBank/DDBJ databases">
        <title>Description of Paenibacillus terrestris sp. nov.</title>
        <authorList>
            <person name="Carlier A."/>
            <person name="Qi S."/>
        </authorList>
    </citation>
    <scope>NUCLEOTIDE SEQUENCE [LARGE SCALE GENOMIC DNA]</scope>
    <source>
        <strain evidence="2 3">LMG 31458</strain>
    </source>
</reference>
<dbReference type="Pfam" id="PF25275">
    <property type="entry name" value="Golvesin_C"/>
    <property type="match status" value="1"/>
</dbReference>
<dbReference type="PANTHER" id="PTHR12631:SF10">
    <property type="entry name" value="BETA-XYLOSIDASE-LIKE PROTEIN-RELATED"/>
    <property type="match status" value="1"/>
</dbReference>
<dbReference type="EMBL" id="WHOA01000037">
    <property type="protein sequence ID" value="NOU70992.1"/>
    <property type="molecule type" value="Genomic_DNA"/>
</dbReference>
<evidence type="ECO:0000259" key="1">
    <source>
        <dbReference type="Pfam" id="PF25275"/>
    </source>
</evidence>
<name>A0ABX1XR25_9BACL</name>
<dbReference type="SUPFAM" id="SSF51445">
    <property type="entry name" value="(Trans)glycosidases"/>
    <property type="match status" value="1"/>
</dbReference>
<evidence type="ECO:0000313" key="2">
    <source>
        <dbReference type="EMBL" id="NOU70992.1"/>
    </source>
</evidence>
<dbReference type="InterPro" id="IPR017853">
    <property type="entry name" value="GH"/>
</dbReference>
<sequence>MGKYQIQGVYMMLKSVKFVCCLVVATTVIAASFVGVSPVKAASLTIVQSVMGNIFYENDAKTFNVQTDGASVDWSYTDYWGSTVESGTVPVSAGSAVITVSPNKYGWFQLLVKAKDSSGAVILQTETSFAVVSNFDLNQVTSSHFSVQTHAARTDGIAQDASVLLPIAKKLGVKSVRDSFRWSDIEDTTKGIYNFKSFHNNFMNTLTANNLSMIFTAALNNPLYDNGNFPTSTEALTAYANYAKAAFQRYPSQIKWMEVWNEPDIKTFTMGLTPEQRPGAYFELLKATYPVVKDAAPNLPIIGGVVASTYQANASFPNTLFSLGGLSYMDQFSFHNYNTDPNILASDITDFNNRLKIYNNNVTIPMDMTENGISTANFSEEFQAYRQAQKTILGYANGLNLMSSYNLQDKIYDPTNVDNSRGLVRNPKDPKGAYVPKKAFSTYAALTRELSNTTFGSADTISNSSIASYTFTKGADTIRTMWTTDGSTQGVSLHTNSPLMVSDIMGNSRMHTPVNGIVQLTLNQNIQYIKGNITRIAPNVSTGTVTIAEVESLPTTVSTGDSHTLITGTAGTYSGTGADKLNANAVDDYVTYAVYIPQPGAYDIKVKSIRFSDRGTYQLVIDGTNVGSRQDEYRPSSLSVETDLGNYYFGTAGNKEFKFQIVGKNAASTGYNLLYDYVKLTKLSVDQDIIVDNTDSGATFNASFHSSWSTSDKPKGYYGTDYAHYKSSKAGLTSWAMWTPDIPLEGDYKLYMWWPSGPNRADAAPLIIQYGASTDTGQTVNQKVDGGMWNLIGTYHLTPGTGNFVKITGADHGFTIADAVKFEWVH</sequence>
<dbReference type="InterPro" id="IPR033803">
    <property type="entry name" value="CBD-like_Golvesin-Xly"/>
</dbReference>
<comment type="caution">
    <text evidence="2">The sequence shown here is derived from an EMBL/GenBank/DDBJ whole genome shotgun (WGS) entry which is preliminary data.</text>
</comment>
<dbReference type="PANTHER" id="PTHR12631">
    <property type="entry name" value="ALPHA-L-IDURONIDASE"/>
    <property type="match status" value="1"/>
</dbReference>
<protein>
    <submittedName>
        <fullName evidence="2">Family 1 glycosylhydrolase</fullName>
    </submittedName>
</protein>
<keyword evidence="3" id="KW-1185">Reference proteome</keyword>
<gene>
    <name evidence="2" type="ORF">GC098_06025</name>
</gene>
<evidence type="ECO:0000313" key="3">
    <source>
        <dbReference type="Proteomes" id="UP000616779"/>
    </source>
</evidence>
<dbReference type="InterPro" id="IPR051923">
    <property type="entry name" value="Glycosyl_Hydrolase_39"/>
</dbReference>